<dbReference type="InterPro" id="IPR000835">
    <property type="entry name" value="HTH_MarR-typ"/>
</dbReference>
<accession>A0A246K5G3</accession>
<keyword evidence="3" id="KW-1185">Reference proteome</keyword>
<evidence type="ECO:0000313" key="2">
    <source>
        <dbReference type="EMBL" id="OWR01213.1"/>
    </source>
</evidence>
<dbReference type="AlphaFoldDB" id="A0A246K5G3"/>
<dbReference type="InterPro" id="IPR036388">
    <property type="entry name" value="WH-like_DNA-bd_sf"/>
</dbReference>
<evidence type="ECO:0000259" key="1">
    <source>
        <dbReference type="SMART" id="SM00347"/>
    </source>
</evidence>
<name>A0A246K5G3_9SPHN</name>
<dbReference type="InterPro" id="IPR036390">
    <property type="entry name" value="WH_DNA-bd_sf"/>
</dbReference>
<dbReference type="SUPFAM" id="SSF46785">
    <property type="entry name" value="Winged helix' DNA-binding domain"/>
    <property type="match status" value="1"/>
</dbReference>
<organism evidence="2 3">
    <name type="scientific">Sphingopyxis witflariensis</name>
    <dbReference type="NCBI Taxonomy" id="173675"/>
    <lineage>
        <taxon>Bacteria</taxon>
        <taxon>Pseudomonadati</taxon>
        <taxon>Pseudomonadota</taxon>
        <taxon>Alphaproteobacteria</taxon>
        <taxon>Sphingomonadales</taxon>
        <taxon>Sphingomonadaceae</taxon>
        <taxon>Sphingopyxis</taxon>
    </lineage>
</organism>
<dbReference type="RefSeq" id="WP_088471022.1">
    <property type="nucleotide sequence ID" value="NZ_NISJ01000001.1"/>
</dbReference>
<dbReference type="Pfam" id="PF13412">
    <property type="entry name" value="HTH_24"/>
    <property type="match status" value="1"/>
</dbReference>
<dbReference type="OrthoDB" id="8537236at2"/>
<dbReference type="NCBIfam" id="TIGR04176">
    <property type="entry name" value="MarR_EPS"/>
    <property type="match status" value="1"/>
</dbReference>
<sequence>MTNRRKNSRDEDVNFRALRILESNPQISQRELAKALGISLGGINYCLNALVEKGHVKIANFRSSQNKIGYIYELTPEGIAHRAILASRFIKRKMAEYDALKAEIESLQADMHANVPVEDG</sequence>
<evidence type="ECO:0000313" key="3">
    <source>
        <dbReference type="Proteomes" id="UP000197097"/>
    </source>
</evidence>
<dbReference type="GO" id="GO:0003700">
    <property type="term" value="F:DNA-binding transcription factor activity"/>
    <property type="evidence" value="ECO:0007669"/>
    <property type="project" value="InterPro"/>
</dbReference>
<feature type="domain" description="HTH marR-type" evidence="1">
    <location>
        <begin position="6"/>
        <end position="102"/>
    </location>
</feature>
<dbReference type="SMART" id="SM00347">
    <property type="entry name" value="HTH_MARR"/>
    <property type="match status" value="1"/>
</dbReference>
<dbReference type="Proteomes" id="UP000197097">
    <property type="component" value="Unassembled WGS sequence"/>
</dbReference>
<proteinExistence type="predicted"/>
<gene>
    <name evidence="2" type="ORF">CDQ91_02005</name>
</gene>
<reference evidence="2 3" key="1">
    <citation type="journal article" date="2002" name="Int. J. Syst. Evol. Microbiol.">
        <title>Sphingopyxis witflariensis sp. nov., isolated from activated sludge.</title>
        <authorList>
            <person name="Kampfer P."/>
            <person name="Witzenberger R."/>
            <person name="Denner E.B."/>
            <person name="Busse H.J."/>
            <person name="Neef A."/>
        </authorList>
    </citation>
    <scope>NUCLEOTIDE SEQUENCE [LARGE SCALE GENOMIC DNA]</scope>
    <source>
        <strain evidence="2 3">DSM 14551</strain>
    </source>
</reference>
<dbReference type="InterPro" id="IPR026433">
    <property type="entry name" value="MarR_EPS"/>
</dbReference>
<protein>
    <submittedName>
        <fullName evidence="2">MarR family EPS-associated transcriptional regulator</fullName>
    </submittedName>
</protein>
<dbReference type="Gene3D" id="1.10.10.10">
    <property type="entry name" value="Winged helix-like DNA-binding domain superfamily/Winged helix DNA-binding domain"/>
    <property type="match status" value="1"/>
</dbReference>
<dbReference type="EMBL" id="NISJ01000001">
    <property type="protein sequence ID" value="OWR01213.1"/>
    <property type="molecule type" value="Genomic_DNA"/>
</dbReference>
<comment type="caution">
    <text evidence="2">The sequence shown here is derived from an EMBL/GenBank/DDBJ whole genome shotgun (WGS) entry which is preliminary data.</text>
</comment>